<dbReference type="PANTHER" id="PTHR47129">
    <property type="entry name" value="QUINONE OXIDOREDUCTASE 2"/>
    <property type="match status" value="1"/>
</dbReference>
<dbReference type="Gene3D" id="3.90.25.10">
    <property type="entry name" value="UDP-galactose 4-epimerase, domain 1"/>
    <property type="match status" value="1"/>
</dbReference>
<gene>
    <name evidence="2" type="ORF">ACFPET_10005</name>
</gene>
<dbReference type="SUPFAM" id="SSF51735">
    <property type="entry name" value="NAD(P)-binding Rossmann-fold domains"/>
    <property type="match status" value="1"/>
</dbReference>
<dbReference type="EMBL" id="JBHSDK010000013">
    <property type="protein sequence ID" value="MFC4335532.1"/>
    <property type="molecule type" value="Genomic_DNA"/>
</dbReference>
<evidence type="ECO:0000313" key="2">
    <source>
        <dbReference type="EMBL" id="MFC4335532.1"/>
    </source>
</evidence>
<dbReference type="InterPro" id="IPR052718">
    <property type="entry name" value="NmrA-type_oxidoreductase"/>
</dbReference>
<proteinExistence type="predicted"/>
<organism evidence="2 3">
    <name type="scientific">Salininema proteolyticum</name>
    <dbReference type="NCBI Taxonomy" id="1607685"/>
    <lineage>
        <taxon>Bacteria</taxon>
        <taxon>Bacillati</taxon>
        <taxon>Actinomycetota</taxon>
        <taxon>Actinomycetes</taxon>
        <taxon>Glycomycetales</taxon>
        <taxon>Glycomycetaceae</taxon>
        <taxon>Salininema</taxon>
    </lineage>
</organism>
<feature type="domain" description="NmrA-like" evidence="1">
    <location>
        <begin position="2"/>
        <end position="236"/>
    </location>
</feature>
<dbReference type="InterPro" id="IPR008030">
    <property type="entry name" value="NmrA-like"/>
</dbReference>
<dbReference type="Pfam" id="PF05368">
    <property type="entry name" value="NmrA"/>
    <property type="match status" value="1"/>
</dbReference>
<dbReference type="InterPro" id="IPR036291">
    <property type="entry name" value="NAD(P)-bd_dom_sf"/>
</dbReference>
<evidence type="ECO:0000313" key="3">
    <source>
        <dbReference type="Proteomes" id="UP001595823"/>
    </source>
</evidence>
<keyword evidence="3" id="KW-1185">Reference proteome</keyword>
<dbReference type="Gene3D" id="3.40.50.720">
    <property type="entry name" value="NAD(P)-binding Rossmann-like Domain"/>
    <property type="match status" value="1"/>
</dbReference>
<evidence type="ECO:0000259" key="1">
    <source>
        <dbReference type="Pfam" id="PF05368"/>
    </source>
</evidence>
<reference evidence="3" key="1">
    <citation type="journal article" date="2019" name="Int. J. Syst. Evol. Microbiol.">
        <title>The Global Catalogue of Microorganisms (GCM) 10K type strain sequencing project: providing services to taxonomists for standard genome sequencing and annotation.</title>
        <authorList>
            <consortium name="The Broad Institute Genomics Platform"/>
            <consortium name="The Broad Institute Genome Sequencing Center for Infectious Disease"/>
            <person name="Wu L."/>
            <person name="Ma J."/>
        </authorList>
    </citation>
    <scope>NUCLEOTIDE SEQUENCE [LARGE SCALE GENOMIC DNA]</scope>
    <source>
        <strain evidence="3">IBRC-M 10908</strain>
    </source>
</reference>
<dbReference type="PANTHER" id="PTHR47129:SF1">
    <property type="entry name" value="NMRA-LIKE DOMAIN-CONTAINING PROTEIN"/>
    <property type="match status" value="1"/>
</dbReference>
<comment type="caution">
    <text evidence="2">The sequence shown here is derived from an EMBL/GenBank/DDBJ whole genome shotgun (WGS) entry which is preliminary data.</text>
</comment>
<dbReference type="RefSeq" id="WP_380620471.1">
    <property type="nucleotide sequence ID" value="NZ_JBHSDK010000013.1"/>
</dbReference>
<sequence>MILVTGASGALGSAIVRKLGERGVETAAGTRNPSDGARRVDFDRPATLTPAFAGVDTLVFVSAGYAEDDVVMERHRNVVEAAVSAGVGHVVYTSLVGAGERLGIALAHRYTERIVRESGIPFTILRNGLYTELFDAFAEANVADGVLSLPLGRGRVAAIPREDLADVAADVALDPSAHVGEVVELAGTEAVGGEELAAGLGEKLGRAIAYEPVPLASFRQRLLDVGVPGFEAAHAISIMANVQAGLLGETGRKGAR</sequence>
<dbReference type="Proteomes" id="UP001595823">
    <property type="component" value="Unassembled WGS sequence"/>
</dbReference>
<name>A0ABV8TXX3_9ACTN</name>
<protein>
    <submittedName>
        <fullName evidence="2">NmrA family NAD(P)-binding protein</fullName>
    </submittedName>
</protein>
<accession>A0ABV8TXX3</accession>